<reference evidence="2" key="1">
    <citation type="submission" date="2021-06" db="EMBL/GenBank/DDBJ databases">
        <authorList>
            <person name="Kallberg Y."/>
            <person name="Tangrot J."/>
            <person name="Rosling A."/>
        </authorList>
    </citation>
    <scope>NUCLEOTIDE SEQUENCE</scope>
    <source>
        <strain evidence="2">CL551</strain>
    </source>
</reference>
<dbReference type="AlphaFoldDB" id="A0A9N9IJK6"/>
<feature type="compositionally biased region" description="Basic and acidic residues" evidence="1">
    <location>
        <begin position="9"/>
        <end position="19"/>
    </location>
</feature>
<dbReference type="EMBL" id="CAJVPV010028279">
    <property type="protein sequence ID" value="CAG8736103.1"/>
    <property type="molecule type" value="Genomic_DNA"/>
</dbReference>
<protein>
    <submittedName>
        <fullName evidence="2">6896_t:CDS:1</fullName>
    </submittedName>
</protein>
<sequence>NLDSATQFNHDRARSKHVEVPSAQDTVMRSLTVSIQSRESTRITDLW</sequence>
<evidence type="ECO:0000256" key="1">
    <source>
        <dbReference type="SAM" id="MobiDB-lite"/>
    </source>
</evidence>
<feature type="region of interest" description="Disordered" evidence="1">
    <location>
        <begin position="1"/>
        <end position="23"/>
    </location>
</feature>
<organism evidence="2 3">
    <name type="scientific">Acaulospora morrowiae</name>
    <dbReference type="NCBI Taxonomy" id="94023"/>
    <lineage>
        <taxon>Eukaryota</taxon>
        <taxon>Fungi</taxon>
        <taxon>Fungi incertae sedis</taxon>
        <taxon>Mucoromycota</taxon>
        <taxon>Glomeromycotina</taxon>
        <taxon>Glomeromycetes</taxon>
        <taxon>Diversisporales</taxon>
        <taxon>Acaulosporaceae</taxon>
        <taxon>Acaulospora</taxon>
    </lineage>
</organism>
<proteinExistence type="predicted"/>
<keyword evidence="3" id="KW-1185">Reference proteome</keyword>
<evidence type="ECO:0000313" key="3">
    <source>
        <dbReference type="Proteomes" id="UP000789342"/>
    </source>
</evidence>
<name>A0A9N9IJK6_9GLOM</name>
<accession>A0A9N9IJK6</accession>
<comment type="caution">
    <text evidence="2">The sequence shown here is derived from an EMBL/GenBank/DDBJ whole genome shotgun (WGS) entry which is preliminary data.</text>
</comment>
<evidence type="ECO:0000313" key="2">
    <source>
        <dbReference type="EMBL" id="CAG8736103.1"/>
    </source>
</evidence>
<gene>
    <name evidence="2" type="ORF">AMORRO_LOCUS14383</name>
</gene>
<dbReference type="Proteomes" id="UP000789342">
    <property type="component" value="Unassembled WGS sequence"/>
</dbReference>
<feature type="non-terminal residue" evidence="2">
    <location>
        <position position="47"/>
    </location>
</feature>